<comment type="caution">
    <text evidence="2">The sequence shown here is derived from an EMBL/GenBank/DDBJ whole genome shotgun (WGS) entry which is preliminary data.</text>
</comment>
<feature type="non-terminal residue" evidence="2">
    <location>
        <position position="42"/>
    </location>
</feature>
<protein>
    <submittedName>
        <fullName evidence="2">Uncharacterized protein</fullName>
    </submittedName>
</protein>
<organism evidence="2">
    <name type="scientific">marine sediment metagenome</name>
    <dbReference type="NCBI Taxonomy" id="412755"/>
    <lineage>
        <taxon>unclassified sequences</taxon>
        <taxon>metagenomes</taxon>
        <taxon>ecological metagenomes</taxon>
    </lineage>
</organism>
<evidence type="ECO:0000256" key="1">
    <source>
        <dbReference type="SAM" id="MobiDB-lite"/>
    </source>
</evidence>
<evidence type="ECO:0000313" key="2">
    <source>
        <dbReference type="EMBL" id="GAI30880.1"/>
    </source>
</evidence>
<sequence length="42" mass="4553">MIDQKTGEVKEVTQGQPVVIIRDGGQSQSTPIQVKDKDGNPM</sequence>
<gene>
    <name evidence="2" type="ORF">S06H3_28740</name>
</gene>
<reference evidence="2" key="1">
    <citation type="journal article" date="2014" name="Front. Microbiol.">
        <title>High frequency of phylogenetically diverse reductive dehalogenase-homologous genes in deep subseafloor sedimentary metagenomes.</title>
        <authorList>
            <person name="Kawai M."/>
            <person name="Futagami T."/>
            <person name="Toyoda A."/>
            <person name="Takaki Y."/>
            <person name="Nishi S."/>
            <person name="Hori S."/>
            <person name="Arai W."/>
            <person name="Tsubouchi T."/>
            <person name="Morono Y."/>
            <person name="Uchiyama I."/>
            <person name="Ito T."/>
            <person name="Fujiyama A."/>
            <person name="Inagaki F."/>
            <person name="Takami H."/>
        </authorList>
    </citation>
    <scope>NUCLEOTIDE SEQUENCE</scope>
    <source>
        <strain evidence="2">Expedition CK06-06</strain>
    </source>
</reference>
<accession>X1NVS2</accession>
<dbReference type="AlphaFoldDB" id="X1NVS2"/>
<feature type="region of interest" description="Disordered" evidence="1">
    <location>
        <begin position="22"/>
        <end position="42"/>
    </location>
</feature>
<dbReference type="EMBL" id="BARV01016792">
    <property type="protein sequence ID" value="GAI30880.1"/>
    <property type="molecule type" value="Genomic_DNA"/>
</dbReference>
<name>X1NVS2_9ZZZZ</name>
<proteinExistence type="predicted"/>